<dbReference type="Proteomes" id="UP001212411">
    <property type="component" value="Chromosome 3"/>
</dbReference>
<keyword evidence="4" id="KW-0808">Transferase</keyword>
<proteinExistence type="inferred from homology"/>
<evidence type="ECO:0000259" key="10">
    <source>
        <dbReference type="Pfam" id="PF00155"/>
    </source>
</evidence>
<keyword evidence="12" id="KW-1185">Reference proteome</keyword>
<protein>
    <recommendedName>
        <fullName evidence="3">serine C-palmitoyltransferase</fullName>
        <ecNumber evidence="3">2.3.1.50</ecNumber>
    </recommendedName>
</protein>
<evidence type="ECO:0000256" key="2">
    <source>
        <dbReference type="ARBA" id="ARBA00008392"/>
    </source>
</evidence>
<comment type="similarity">
    <text evidence="2 7">Belongs to the class-II pyridoxal-phosphate-dependent aminotransferase family.</text>
</comment>
<dbReference type="EC" id="2.3.1.50" evidence="3"/>
<dbReference type="PROSITE" id="PS00599">
    <property type="entry name" value="AA_TRANSFER_CLASS_2"/>
    <property type="match status" value="1"/>
</dbReference>
<dbReference type="GO" id="GO:0030170">
    <property type="term" value="F:pyridoxal phosphate binding"/>
    <property type="evidence" value="ECO:0007669"/>
    <property type="project" value="InterPro"/>
</dbReference>
<dbReference type="InterPro" id="IPR050087">
    <property type="entry name" value="AON_synthase_class-II"/>
</dbReference>
<evidence type="ECO:0000256" key="1">
    <source>
        <dbReference type="ARBA" id="ARBA00001933"/>
    </source>
</evidence>
<dbReference type="InterPro" id="IPR015421">
    <property type="entry name" value="PyrdxlP-dep_Trfase_major"/>
</dbReference>
<evidence type="ECO:0000256" key="4">
    <source>
        <dbReference type="ARBA" id="ARBA00022679"/>
    </source>
</evidence>
<dbReference type="EMBL" id="CP115613">
    <property type="protein sequence ID" value="WBW74865.1"/>
    <property type="molecule type" value="Genomic_DNA"/>
</dbReference>
<feature type="domain" description="Aminotransferase class I/classII large" evidence="10">
    <location>
        <begin position="184"/>
        <end position="540"/>
    </location>
</feature>
<dbReference type="GO" id="GO:0046512">
    <property type="term" value="P:sphingosine biosynthetic process"/>
    <property type="evidence" value="ECO:0007669"/>
    <property type="project" value="TreeGrafter"/>
</dbReference>
<comment type="catalytic activity">
    <reaction evidence="6">
        <text>L-serine + hexadecanoyl-CoA + H(+) = 3-oxosphinganine + CO2 + CoA</text>
        <dbReference type="Rhea" id="RHEA:14761"/>
        <dbReference type="ChEBI" id="CHEBI:15378"/>
        <dbReference type="ChEBI" id="CHEBI:16526"/>
        <dbReference type="ChEBI" id="CHEBI:33384"/>
        <dbReference type="ChEBI" id="CHEBI:57287"/>
        <dbReference type="ChEBI" id="CHEBI:57379"/>
        <dbReference type="ChEBI" id="CHEBI:58299"/>
        <dbReference type="EC" id="2.3.1.50"/>
    </reaction>
</comment>
<organism evidence="11 12">
    <name type="scientific">Schizosaccharomyces osmophilus</name>
    <dbReference type="NCBI Taxonomy" id="2545709"/>
    <lineage>
        <taxon>Eukaryota</taxon>
        <taxon>Fungi</taxon>
        <taxon>Dikarya</taxon>
        <taxon>Ascomycota</taxon>
        <taxon>Taphrinomycotina</taxon>
        <taxon>Schizosaccharomycetes</taxon>
        <taxon>Schizosaccharomycetales</taxon>
        <taxon>Schizosaccharomycetaceae</taxon>
        <taxon>Schizosaccharomyces</taxon>
    </lineage>
</organism>
<dbReference type="GO" id="GO:0046513">
    <property type="term" value="P:ceramide biosynthetic process"/>
    <property type="evidence" value="ECO:0007669"/>
    <property type="project" value="TreeGrafter"/>
</dbReference>
<dbReference type="Gene3D" id="3.40.640.10">
    <property type="entry name" value="Type I PLP-dependent aspartate aminotransferase-like (Major domain)"/>
    <property type="match status" value="1"/>
</dbReference>
<evidence type="ECO:0000256" key="9">
    <source>
        <dbReference type="SAM" id="Phobius"/>
    </source>
</evidence>
<gene>
    <name evidence="11" type="primary">lcb2</name>
    <name evidence="11" type="ORF">SOMG_04749</name>
</gene>
<dbReference type="PANTHER" id="PTHR13693">
    <property type="entry name" value="CLASS II AMINOTRANSFERASE/8-AMINO-7-OXONONANOATE SYNTHASE"/>
    <property type="match status" value="1"/>
</dbReference>
<dbReference type="Pfam" id="PF00155">
    <property type="entry name" value="Aminotran_1_2"/>
    <property type="match status" value="1"/>
</dbReference>
<dbReference type="AlphaFoldDB" id="A0AAE9WEN2"/>
<dbReference type="CDD" id="cd06454">
    <property type="entry name" value="KBL_like"/>
    <property type="match status" value="1"/>
</dbReference>
<dbReference type="GO" id="GO:0017059">
    <property type="term" value="C:serine palmitoyltransferase complex"/>
    <property type="evidence" value="ECO:0007669"/>
    <property type="project" value="TreeGrafter"/>
</dbReference>
<dbReference type="GeneID" id="80878217"/>
<dbReference type="InterPro" id="IPR015422">
    <property type="entry name" value="PyrdxlP-dep_Trfase_small"/>
</dbReference>
<dbReference type="GO" id="GO:0004758">
    <property type="term" value="F:serine C-palmitoyltransferase activity"/>
    <property type="evidence" value="ECO:0007669"/>
    <property type="project" value="UniProtKB-EC"/>
</dbReference>
<reference evidence="11 12" key="1">
    <citation type="journal article" date="2023" name="G3 (Bethesda)">
        <title>A high-quality reference genome for the fission yeast Schizosaccharomyces osmophilus.</title>
        <authorList>
            <person name="Jia G.S."/>
            <person name="Zhang W.C."/>
            <person name="Liang Y."/>
            <person name="Liu X.H."/>
            <person name="Rhind N."/>
            <person name="Pidoux A."/>
            <person name="Brysch-Herzberg M."/>
            <person name="Du L.L."/>
        </authorList>
    </citation>
    <scope>NUCLEOTIDE SEQUENCE [LARGE SCALE GENOMIC DNA]</scope>
    <source>
        <strain evidence="11 12">CBS 15793</strain>
    </source>
</reference>
<evidence type="ECO:0000256" key="7">
    <source>
        <dbReference type="RuleBase" id="RU003693"/>
    </source>
</evidence>
<evidence type="ECO:0000313" key="11">
    <source>
        <dbReference type="EMBL" id="WBW74865.1"/>
    </source>
</evidence>
<dbReference type="InterPro" id="IPR015424">
    <property type="entry name" value="PyrdxlP-dep_Trfase"/>
</dbReference>
<evidence type="ECO:0000256" key="8">
    <source>
        <dbReference type="SAM" id="MobiDB-lite"/>
    </source>
</evidence>
<dbReference type="RefSeq" id="XP_056039108.1">
    <property type="nucleotide sequence ID" value="XM_056183528.1"/>
</dbReference>
<evidence type="ECO:0000256" key="6">
    <source>
        <dbReference type="ARBA" id="ARBA00048528"/>
    </source>
</evidence>
<feature type="compositionally biased region" description="Polar residues" evidence="8">
    <location>
        <begin position="1"/>
        <end position="12"/>
    </location>
</feature>
<feature type="transmembrane region" description="Helical" evidence="9">
    <location>
        <begin position="84"/>
        <end position="103"/>
    </location>
</feature>
<feature type="compositionally biased region" description="Basic and acidic residues" evidence="8">
    <location>
        <begin position="26"/>
        <end position="35"/>
    </location>
</feature>
<evidence type="ECO:0000256" key="3">
    <source>
        <dbReference type="ARBA" id="ARBA00013220"/>
    </source>
</evidence>
<evidence type="ECO:0000313" key="12">
    <source>
        <dbReference type="Proteomes" id="UP001212411"/>
    </source>
</evidence>
<dbReference type="GO" id="GO:0016020">
    <property type="term" value="C:membrane"/>
    <property type="evidence" value="ECO:0007669"/>
    <property type="project" value="GOC"/>
</dbReference>
<keyword evidence="9" id="KW-0472">Membrane</keyword>
<accession>A0AAE9WEN2</accession>
<dbReference type="KEGG" id="som:SOMG_04749"/>
<sequence>MVQVEASLSGSVGQEVPIPKNATAETEPKKIKQPDMDEEYAAAEKLNKELVNTEFAPITEPSHRRVSKNTAGGMLFQFEDEPSYYYVVTTYISYLVLIIIGHVRDFFGKRFHKDDYKYLKDSDGYAPLYNHFDNFYVRRLKFRINDCFSRPTMGVPGRMIKLMNRYSTDHNTTFKLTGDTSMTLNVSSYNYLGFAQSHGPCAEAVEKAIRKHGLSTCSASTTCGNYGIHLEVEDLAAKFVGKPASLIFSQGFGTNSTVFSALMGPGSLIISDELNHSSIRFGSRQSGANIRVFKHNNMVDLERVLREVISQGQPRTHRPYTKILVVIEGLYSMEGNFADLPRIMELKKRYKFYLFIDEAHSIGAIGPHGGGICDYFGIPTTDVDILMGTFTKSFGAAGGYVASSVEIVNKLRVTNPGYVYAESMSPAVLAQIKSSFLEIMDHSPSSIGLERIERLAFNSRYIRLGLKRLGFVIYGNDDSPVVPLLLYNPGKINAFSHEMLKRGVSIVVVGYPACPLLTSRVRFCFSAAHNKADLDYILRACDEIGEKLQLKLSSGAAGEDVGKTNVDKIKKKQGWYSPPRWSIEEVISHGVEDTLKQ</sequence>
<keyword evidence="5 7" id="KW-0663">Pyridoxal phosphate</keyword>
<dbReference type="SUPFAM" id="SSF53383">
    <property type="entry name" value="PLP-dependent transferases"/>
    <property type="match status" value="1"/>
</dbReference>
<name>A0AAE9WEN2_9SCHI</name>
<dbReference type="InterPro" id="IPR001917">
    <property type="entry name" value="Aminotrans_II_pyridoxalP_BS"/>
</dbReference>
<feature type="region of interest" description="Disordered" evidence="8">
    <location>
        <begin position="1"/>
        <end position="35"/>
    </location>
</feature>
<keyword evidence="9" id="KW-1133">Transmembrane helix</keyword>
<keyword evidence="9" id="KW-0812">Transmembrane</keyword>
<comment type="cofactor">
    <cofactor evidence="1 7">
        <name>pyridoxal 5'-phosphate</name>
        <dbReference type="ChEBI" id="CHEBI:597326"/>
    </cofactor>
</comment>
<dbReference type="Gene3D" id="3.90.1150.10">
    <property type="entry name" value="Aspartate Aminotransferase, domain 1"/>
    <property type="match status" value="1"/>
</dbReference>
<evidence type="ECO:0000256" key="5">
    <source>
        <dbReference type="ARBA" id="ARBA00022898"/>
    </source>
</evidence>
<dbReference type="InterPro" id="IPR004839">
    <property type="entry name" value="Aminotransferase_I/II_large"/>
</dbReference>
<dbReference type="PANTHER" id="PTHR13693:SF3">
    <property type="entry name" value="LD36009P"/>
    <property type="match status" value="1"/>
</dbReference>